<keyword evidence="5 14" id="KW-0812">Transmembrane</keyword>
<evidence type="ECO:0000313" key="16">
    <source>
        <dbReference type="EMBL" id="MEJ8475600.1"/>
    </source>
</evidence>
<dbReference type="Pfam" id="PF13145">
    <property type="entry name" value="Rotamase_2"/>
    <property type="match status" value="1"/>
</dbReference>
<dbReference type="PANTHER" id="PTHR47529">
    <property type="entry name" value="PEPTIDYL-PROLYL CIS-TRANS ISOMERASE D"/>
    <property type="match status" value="1"/>
</dbReference>
<evidence type="ECO:0000256" key="1">
    <source>
        <dbReference type="ARBA" id="ARBA00004382"/>
    </source>
</evidence>
<evidence type="ECO:0000256" key="6">
    <source>
        <dbReference type="ARBA" id="ARBA00022989"/>
    </source>
</evidence>
<evidence type="ECO:0000256" key="3">
    <source>
        <dbReference type="ARBA" id="ARBA00022475"/>
    </source>
</evidence>
<evidence type="ECO:0000256" key="8">
    <source>
        <dbReference type="ARBA" id="ARBA00023186"/>
    </source>
</evidence>
<dbReference type="Gene3D" id="3.10.50.40">
    <property type="match status" value="1"/>
</dbReference>
<evidence type="ECO:0000256" key="10">
    <source>
        <dbReference type="ARBA" id="ARBA00031484"/>
    </source>
</evidence>
<evidence type="ECO:0000259" key="15">
    <source>
        <dbReference type="Pfam" id="PF13145"/>
    </source>
</evidence>
<comment type="caution">
    <text evidence="16">The sequence shown here is derived from an EMBL/GenBank/DDBJ whole genome shotgun (WGS) entry which is preliminary data.</text>
</comment>
<feature type="transmembrane region" description="Helical" evidence="14">
    <location>
        <begin position="12"/>
        <end position="31"/>
    </location>
</feature>
<sequence>MLDALRKGAGTWIAKLFIALLVMSFAVWGVADIFQGFGQNVAAKVGDTEISLFSFDRSYRRDLNNLGRQVGRPLSTVEGAQYGIPQQTLGKLVAEAAMNEEATSMNLGVSDEKLATLIQADPAFQRPGGGYDRSQLAQVLRNNGMSEDEYVIERRQLAERQQLAEGITGGMSTPIAYLEALYSFQAETRDISYLQLEPSVLGEIADPSEDDLKTYFEAEKAQFKAPEYREVSILELSPAKLARADDVTDEAVAEEYERDKAQYFEPERRKVRQMSFPKAEDATAAAEKLAGGMTFDELMAEKNLTNNDVDLGLMAQSDFLDSAIGEAAFALAQGETSNVVEGRFSSVILDVTEIEPETTQPLADVADKIRETLAREQAEREVLDLLNEIEDARAGGAPLADVAKRFSLQIMTPAAFDATGKGQDDVAVEMPEASGLVAGTFNSDVGIENDPLQLGDRGFLWYEVVKVIPERDRELTEVHDRVVAAWKQDQTVQRLKDLSAEVLAKLNSGTTLEALAGENGVTIKTVPAAKRGGDTGDLGADAIVAAFAGPAGITADVEATNGTDRLILKVDAVNTAAFFAEAEDSIQLRQQLSQQLQDSLLNQYVTDIEDKAGVEINQASIAQVINPAETTAY</sequence>
<proteinExistence type="inferred from homology"/>
<organism evidence="16 17">
    <name type="scientific">Roseibium algae</name>
    <dbReference type="NCBI Taxonomy" id="3123038"/>
    <lineage>
        <taxon>Bacteria</taxon>
        <taxon>Pseudomonadati</taxon>
        <taxon>Pseudomonadota</taxon>
        <taxon>Alphaproteobacteria</taxon>
        <taxon>Hyphomicrobiales</taxon>
        <taxon>Stappiaceae</taxon>
        <taxon>Roseibium</taxon>
    </lineage>
</organism>
<dbReference type="EMBL" id="JBAKIA010000012">
    <property type="protein sequence ID" value="MEJ8475600.1"/>
    <property type="molecule type" value="Genomic_DNA"/>
</dbReference>
<evidence type="ECO:0000313" key="17">
    <source>
        <dbReference type="Proteomes" id="UP001385499"/>
    </source>
</evidence>
<evidence type="ECO:0000256" key="11">
    <source>
        <dbReference type="ARBA" id="ARBA00038408"/>
    </source>
</evidence>
<evidence type="ECO:0000256" key="9">
    <source>
        <dbReference type="ARBA" id="ARBA00030642"/>
    </source>
</evidence>
<evidence type="ECO:0000256" key="4">
    <source>
        <dbReference type="ARBA" id="ARBA00022519"/>
    </source>
</evidence>
<protein>
    <recommendedName>
        <fullName evidence="2">Parvulin-like PPIase</fullName>
    </recommendedName>
    <alternativeName>
        <fullName evidence="9">Peptidyl-prolyl cis-trans isomerase plp</fullName>
    </alternativeName>
    <alternativeName>
        <fullName evidence="12">Periplasmic chaperone PpiD</fullName>
    </alternativeName>
    <alternativeName>
        <fullName evidence="13">Periplasmic folding chaperone</fullName>
    </alternativeName>
    <alternativeName>
        <fullName evidence="10">Rotamase plp</fullName>
    </alternativeName>
</protein>
<dbReference type="Proteomes" id="UP001385499">
    <property type="component" value="Unassembled WGS sequence"/>
</dbReference>
<comment type="subcellular location">
    <subcellularLocation>
        <location evidence="1">Cell inner membrane</location>
        <topology evidence="1">Single-pass type II membrane protein</topology>
        <orientation evidence="1">Periplasmic side</orientation>
    </subcellularLocation>
</comment>
<feature type="domain" description="PpiC" evidence="15">
    <location>
        <begin position="247"/>
        <end position="367"/>
    </location>
</feature>
<gene>
    <name evidence="16" type="ORF">V6575_16025</name>
</gene>
<dbReference type="PANTHER" id="PTHR47529:SF1">
    <property type="entry name" value="PERIPLASMIC CHAPERONE PPID"/>
    <property type="match status" value="1"/>
</dbReference>
<dbReference type="Gene3D" id="1.10.4030.10">
    <property type="entry name" value="Porin chaperone SurA, peptide-binding domain"/>
    <property type="match status" value="1"/>
</dbReference>
<keyword evidence="8" id="KW-0143">Chaperone</keyword>
<reference evidence="16 17" key="1">
    <citation type="submission" date="2024-02" db="EMBL/GenBank/DDBJ databases">
        <title>Roseibium algae sp. nov., isolated from marine alga (Grateloupia sp.), showing potential in myo-inositol conversion.</title>
        <authorList>
            <person name="Wang Y."/>
        </authorList>
    </citation>
    <scope>NUCLEOTIDE SEQUENCE [LARGE SCALE GENOMIC DNA]</scope>
    <source>
        <strain evidence="16 17">H3510</strain>
    </source>
</reference>
<evidence type="ECO:0000256" key="7">
    <source>
        <dbReference type="ARBA" id="ARBA00023136"/>
    </source>
</evidence>
<keyword evidence="3" id="KW-1003">Cell membrane</keyword>
<dbReference type="InterPro" id="IPR046357">
    <property type="entry name" value="PPIase_dom_sf"/>
</dbReference>
<dbReference type="SUPFAM" id="SSF54534">
    <property type="entry name" value="FKBP-like"/>
    <property type="match status" value="1"/>
</dbReference>
<dbReference type="RefSeq" id="WP_340275740.1">
    <property type="nucleotide sequence ID" value="NZ_JBAKIA010000012.1"/>
</dbReference>
<keyword evidence="4" id="KW-0997">Cell inner membrane</keyword>
<evidence type="ECO:0000256" key="13">
    <source>
        <dbReference type="ARBA" id="ARBA00042775"/>
    </source>
</evidence>
<comment type="similarity">
    <text evidence="11">Belongs to the PpiD chaperone family.</text>
</comment>
<evidence type="ECO:0000256" key="12">
    <source>
        <dbReference type="ARBA" id="ARBA00040743"/>
    </source>
</evidence>
<keyword evidence="6 14" id="KW-1133">Transmembrane helix</keyword>
<dbReference type="InterPro" id="IPR027304">
    <property type="entry name" value="Trigger_fact/SurA_dom_sf"/>
</dbReference>
<keyword evidence="17" id="KW-1185">Reference proteome</keyword>
<evidence type="ECO:0000256" key="14">
    <source>
        <dbReference type="SAM" id="Phobius"/>
    </source>
</evidence>
<dbReference type="InterPro" id="IPR052029">
    <property type="entry name" value="PpiD_chaperone"/>
</dbReference>
<accession>A0ABU8TN67</accession>
<keyword evidence="7 14" id="KW-0472">Membrane</keyword>
<evidence type="ECO:0000256" key="5">
    <source>
        <dbReference type="ARBA" id="ARBA00022692"/>
    </source>
</evidence>
<dbReference type="Pfam" id="PF13624">
    <property type="entry name" value="SurA_N_3"/>
    <property type="match status" value="1"/>
</dbReference>
<evidence type="ECO:0000256" key="2">
    <source>
        <dbReference type="ARBA" id="ARBA00018370"/>
    </source>
</evidence>
<dbReference type="SUPFAM" id="SSF109998">
    <property type="entry name" value="Triger factor/SurA peptide-binding domain-like"/>
    <property type="match status" value="1"/>
</dbReference>
<dbReference type="InterPro" id="IPR000297">
    <property type="entry name" value="PPIase_PpiC"/>
</dbReference>
<name>A0ABU8TN67_9HYPH</name>